<feature type="domain" description="Peptidase S8/S53" evidence="7">
    <location>
        <begin position="197"/>
        <end position="468"/>
    </location>
</feature>
<dbReference type="RefSeq" id="WP_184791444.1">
    <property type="nucleotide sequence ID" value="NZ_BONT01000069.1"/>
</dbReference>
<accession>A0A841FRI6</accession>
<feature type="chain" id="PRO_5032941220" evidence="6">
    <location>
        <begin position="37"/>
        <end position="1276"/>
    </location>
</feature>
<evidence type="ECO:0000256" key="2">
    <source>
        <dbReference type="ARBA" id="ARBA00022670"/>
    </source>
</evidence>
<keyword evidence="4 5" id="KW-0720">Serine protease</keyword>
<dbReference type="InterPro" id="IPR051048">
    <property type="entry name" value="Peptidase_S8/S53_subtilisin"/>
</dbReference>
<name>A0A841FRI6_9ACTN</name>
<dbReference type="GO" id="GO:0004252">
    <property type="term" value="F:serine-type endopeptidase activity"/>
    <property type="evidence" value="ECO:0007669"/>
    <property type="project" value="UniProtKB-UniRule"/>
</dbReference>
<sequence>MPRTPTPATGRRTRTTALSVLTFSAALLTPAAPAQAEVTDPGGESPSAISAFDAKVSVGVRAQLSDRQPTDVWVKLTDTADLSAAYRIADWTERGEYVLDALRANAEASQAPLLTQLDATGATYTSYFISNAVHVEEATPDLVASLAAREDVGRIAESTVLELPAETREAAAATGTTEWGVAKIGADKVWSEYAARGEGVVVANVDTGVQYDHPALANAYRGSLGGGAYDHAHNWFDPSGECAEGPCDPHGHGTHTMGTMVGDDGAGNQIGVAPGATWIAARGCLPSGCPETMLLGAGQFLLAPTDLAGQNPKPEQRPNVINNSWGSGNGTSVDLWYADVINAWKAAGIVPLFANGNNGPGCGTSGSPGDNPGVYSVAATASTDAVASFSSRGAASDAEITPDIAAPGVSIRSSLPGGKYGASNGTSMATPHVAGAVALLMSAAPSLVGDEAAITALLDGSAVDVNDTKCGGTAADNNAAGEGRLDVYAAASAAPRVAVGAVTGTATDADTGQAIEGARVTFTGPRGTYATADASGAYAIRLPIGQYAVTTSYFGYETATSALTVTADAASVADSSLTPLPRYTVSGLATDGDGAPLPGASVSLGGTPYTPVTTGADGRYTFPGVPAGDYRLGVTRSTCEVPYAEDMTVGGDTAANVRLAWVTDAYGYGCRNGKTAWVEGTEKLTMSGDRLGTARIALPFTFTLYGDSSASAYATTSGVLSFKDDDGQVGPVKLPSGLHPNHALFPFWTDTTLDETSGVYTATRGKAPHREVVVEWRDVPIAGTGDRISYEVVIDEQGGIVFNYRGLGDAPATRGQNASIGIEDRAGKRGFQYSLKAASLHDGQSIRWVLPTHGWVEGVVTDANDRLPIAGATVDVADEDFTGTAQTTDAEGRYRLEVFKGRSSVEAAEDYYETDDDRVDVRRQGQTFTADFSLRTPDISIGRDSLDLTVPAGTGTTRELTVRNGSKDRLHYDTVALGALLPATGDGGTPGTVVETFTTPTQAWSVAPAGTRWIGYANGSIAEHTVDQVATGRSWRPYGYYLQSYALDMAYDSSRGLVCSMPQDMDYAIQCMDPDTGKLVKRITGYPSNYVQNNGLAYRADQDAFYVGSALTGLIHKVGGASNPGAQLGSCATGMPISGLAWHPTSGLLWTTTFDWSGLIYGLNPDTCEVVRTIAWPDAGWIPGGIEVDERGRLTAISPGTGRGYVIETGDAAVMSPGWLRLDGAIGTVKRGHDRTITLTVDTTGLAPGVYTTELVVRNDSGRTPVQRIPVTVTVT</sequence>
<evidence type="ECO:0000259" key="7">
    <source>
        <dbReference type="Pfam" id="PF00082"/>
    </source>
</evidence>
<dbReference type="PROSITE" id="PS00138">
    <property type="entry name" value="SUBTILASE_SER"/>
    <property type="match status" value="1"/>
</dbReference>
<dbReference type="Gene3D" id="2.60.40.1120">
    <property type="entry name" value="Carboxypeptidase-like, regulatory domain"/>
    <property type="match status" value="3"/>
</dbReference>
<keyword evidence="6" id="KW-0732">Signal</keyword>
<evidence type="ECO:0000256" key="6">
    <source>
        <dbReference type="SAM" id="SignalP"/>
    </source>
</evidence>
<dbReference type="PRINTS" id="PR00723">
    <property type="entry name" value="SUBTILISIN"/>
</dbReference>
<keyword evidence="2 5" id="KW-0645">Protease</keyword>
<dbReference type="SUPFAM" id="SSF101898">
    <property type="entry name" value="NHL repeat"/>
    <property type="match status" value="1"/>
</dbReference>
<dbReference type="InterPro" id="IPR008969">
    <property type="entry name" value="CarboxyPept-like_regulatory"/>
</dbReference>
<feature type="active site" description="Charge relay system" evidence="5">
    <location>
        <position position="252"/>
    </location>
</feature>
<dbReference type="InterPro" id="IPR013784">
    <property type="entry name" value="Carb-bd-like_fold"/>
</dbReference>
<dbReference type="SUPFAM" id="SSF52743">
    <property type="entry name" value="Subtilisin-like"/>
    <property type="match status" value="1"/>
</dbReference>
<dbReference type="Gene3D" id="3.40.50.200">
    <property type="entry name" value="Peptidase S8/S53 domain"/>
    <property type="match status" value="1"/>
</dbReference>
<comment type="similarity">
    <text evidence="1 5">Belongs to the peptidase S8 family.</text>
</comment>
<dbReference type="AlphaFoldDB" id="A0A841FRI6"/>
<dbReference type="GO" id="GO:0030246">
    <property type="term" value="F:carbohydrate binding"/>
    <property type="evidence" value="ECO:0007669"/>
    <property type="project" value="InterPro"/>
</dbReference>
<proteinExistence type="inferred from homology"/>
<evidence type="ECO:0000256" key="1">
    <source>
        <dbReference type="ARBA" id="ARBA00011073"/>
    </source>
</evidence>
<gene>
    <name evidence="8" type="ORF">HNR73_006552</name>
</gene>
<evidence type="ECO:0000313" key="8">
    <source>
        <dbReference type="EMBL" id="MBB6038666.1"/>
    </source>
</evidence>
<feature type="signal peptide" evidence="6">
    <location>
        <begin position="1"/>
        <end position="36"/>
    </location>
</feature>
<evidence type="ECO:0000256" key="5">
    <source>
        <dbReference type="PROSITE-ProRule" id="PRU01240"/>
    </source>
</evidence>
<feature type="active site" description="Charge relay system" evidence="5">
    <location>
        <position position="206"/>
    </location>
</feature>
<protein>
    <submittedName>
        <fullName evidence="8">Subtilisin family serine protease</fullName>
    </submittedName>
</protein>
<dbReference type="SUPFAM" id="SSF49464">
    <property type="entry name" value="Carboxypeptidase regulatory domain-like"/>
    <property type="match status" value="2"/>
</dbReference>
<dbReference type="InterPro" id="IPR000209">
    <property type="entry name" value="Peptidase_S8/S53_dom"/>
</dbReference>
<dbReference type="InterPro" id="IPR023828">
    <property type="entry name" value="Peptidase_S8_Ser-AS"/>
</dbReference>
<evidence type="ECO:0000256" key="3">
    <source>
        <dbReference type="ARBA" id="ARBA00022801"/>
    </source>
</evidence>
<dbReference type="Pfam" id="PF13620">
    <property type="entry name" value="CarboxypepD_reg"/>
    <property type="match status" value="3"/>
</dbReference>
<evidence type="ECO:0000256" key="4">
    <source>
        <dbReference type="ARBA" id="ARBA00022825"/>
    </source>
</evidence>
<organism evidence="8 9">
    <name type="scientific">Phytomonospora endophytica</name>
    <dbReference type="NCBI Taxonomy" id="714109"/>
    <lineage>
        <taxon>Bacteria</taxon>
        <taxon>Bacillati</taxon>
        <taxon>Actinomycetota</taxon>
        <taxon>Actinomycetes</taxon>
        <taxon>Micromonosporales</taxon>
        <taxon>Micromonosporaceae</taxon>
        <taxon>Phytomonospora</taxon>
    </lineage>
</organism>
<dbReference type="GO" id="GO:0006508">
    <property type="term" value="P:proteolysis"/>
    <property type="evidence" value="ECO:0007669"/>
    <property type="project" value="UniProtKB-KW"/>
</dbReference>
<dbReference type="PANTHER" id="PTHR43399">
    <property type="entry name" value="SUBTILISIN-RELATED"/>
    <property type="match status" value="1"/>
</dbReference>
<dbReference type="SUPFAM" id="SSF49452">
    <property type="entry name" value="Starch-binding domain-like"/>
    <property type="match status" value="1"/>
</dbReference>
<keyword evidence="3 5" id="KW-0378">Hydrolase</keyword>
<dbReference type="PANTHER" id="PTHR43399:SF4">
    <property type="entry name" value="CELL WALL-ASSOCIATED PROTEASE"/>
    <property type="match status" value="1"/>
</dbReference>
<feature type="active site" description="Charge relay system" evidence="5">
    <location>
        <position position="427"/>
    </location>
</feature>
<dbReference type="PROSITE" id="PS51892">
    <property type="entry name" value="SUBTILASE"/>
    <property type="match status" value="1"/>
</dbReference>
<dbReference type="EMBL" id="JACHGT010000017">
    <property type="protein sequence ID" value="MBB6038666.1"/>
    <property type="molecule type" value="Genomic_DNA"/>
</dbReference>
<dbReference type="InterPro" id="IPR015500">
    <property type="entry name" value="Peptidase_S8_subtilisin-rel"/>
</dbReference>
<reference evidence="8 9" key="1">
    <citation type="submission" date="2020-08" db="EMBL/GenBank/DDBJ databases">
        <title>Genomic Encyclopedia of Type Strains, Phase IV (KMG-IV): sequencing the most valuable type-strain genomes for metagenomic binning, comparative biology and taxonomic classification.</title>
        <authorList>
            <person name="Goeker M."/>
        </authorList>
    </citation>
    <scope>NUCLEOTIDE SEQUENCE [LARGE SCALE GENOMIC DNA]</scope>
    <source>
        <strain evidence="8 9">YIM 65646</strain>
    </source>
</reference>
<comment type="caution">
    <text evidence="8">The sequence shown here is derived from an EMBL/GenBank/DDBJ whole genome shotgun (WGS) entry which is preliminary data.</text>
</comment>
<dbReference type="InterPro" id="IPR036852">
    <property type="entry name" value="Peptidase_S8/S53_dom_sf"/>
</dbReference>
<dbReference type="Pfam" id="PF00082">
    <property type="entry name" value="Peptidase_S8"/>
    <property type="match status" value="1"/>
</dbReference>
<keyword evidence="9" id="KW-1185">Reference proteome</keyword>
<evidence type="ECO:0000313" key="9">
    <source>
        <dbReference type="Proteomes" id="UP000548476"/>
    </source>
</evidence>
<dbReference type="Proteomes" id="UP000548476">
    <property type="component" value="Unassembled WGS sequence"/>
</dbReference>